<evidence type="ECO:0000256" key="1">
    <source>
        <dbReference type="ARBA" id="ARBA00007606"/>
    </source>
</evidence>
<feature type="transmembrane region" description="Helical" evidence="3">
    <location>
        <begin position="280"/>
        <end position="307"/>
    </location>
</feature>
<keyword evidence="3" id="KW-0812">Transmembrane</keyword>
<keyword evidence="2" id="KW-0430">Lectin</keyword>
<protein>
    <submittedName>
        <fullName evidence="5">Carbohydrate binding protein, putative</fullName>
    </submittedName>
</protein>
<organism evidence="5 6">
    <name type="scientific">Ricinus communis</name>
    <name type="common">Castor bean</name>
    <dbReference type="NCBI Taxonomy" id="3988"/>
    <lineage>
        <taxon>Eukaryota</taxon>
        <taxon>Viridiplantae</taxon>
        <taxon>Streptophyta</taxon>
        <taxon>Embryophyta</taxon>
        <taxon>Tracheophyta</taxon>
        <taxon>Spermatophyta</taxon>
        <taxon>Magnoliopsida</taxon>
        <taxon>eudicotyledons</taxon>
        <taxon>Gunneridae</taxon>
        <taxon>Pentapetalae</taxon>
        <taxon>rosids</taxon>
        <taxon>fabids</taxon>
        <taxon>Malpighiales</taxon>
        <taxon>Euphorbiaceae</taxon>
        <taxon>Acalyphoideae</taxon>
        <taxon>Acalypheae</taxon>
        <taxon>Ricinus</taxon>
    </lineage>
</organism>
<sequence length="346" mass="38765">MATFPIAKSALPFHLLIFHLLTLYPIYTLSLETLITSNRNFDPQTVLLGNATISGNGSSVQLTTPNASSSGLLLYKNPFRLHSSTPSKPMSFSTEFEFSFTGNLIGLSLVMGPFNFVSNFMGQGAVDSVNKKGYLGIEFGYSRDGNDGNSTKILVLIRVNNEPLGHVWTERGQRMKAWIDYDASSKRIEIRINELNGKRPYDPFAAYALDLSKMWSDNEAFVVLGSNDGGNPSGTCNVYSWRFRLRKVPNWMHSLPVNPHGSMHNDNSDNERLRVHKRKFCPLTILAGLIFASGCVALLAFVGLYMWPIFVNRRSAFPLEGKMQRMDFRYEKISVVVEKDGNVVKN</sequence>
<dbReference type="InParanoid" id="B9SWN4"/>
<dbReference type="Gene3D" id="2.60.120.200">
    <property type="match status" value="1"/>
</dbReference>
<accession>B9SWN4</accession>
<dbReference type="PANTHER" id="PTHR32401">
    <property type="entry name" value="CONCANAVALIN A-LIKE LECTIN FAMILY PROTEIN"/>
    <property type="match status" value="1"/>
</dbReference>
<dbReference type="eggNOG" id="ENOG502RNSF">
    <property type="taxonomic scope" value="Eukaryota"/>
</dbReference>
<keyword evidence="3" id="KW-0472">Membrane</keyword>
<dbReference type="InterPro" id="IPR050258">
    <property type="entry name" value="Leguminous_Lectin"/>
</dbReference>
<evidence type="ECO:0000256" key="2">
    <source>
        <dbReference type="ARBA" id="ARBA00022734"/>
    </source>
</evidence>
<dbReference type="InterPro" id="IPR001220">
    <property type="entry name" value="Legume_lectin_dom"/>
</dbReference>
<dbReference type="Pfam" id="PF00139">
    <property type="entry name" value="Lectin_legB"/>
    <property type="match status" value="1"/>
</dbReference>
<evidence type="ECO:0000256" key="3">
    <source>
        <dbReference type="SAM" id="Phobius"/>
    </source>
</evidence>
<gene>
    <name evidence="5" type="ORF">RCOM_0498250</name>
</gene>
<dbReference type="KEGG" id="rcu:8287255"/>
<evidence type="ECO:0000259" key="4">
    <source>
        <dbReference type="Pfam" id="PF00139"/>
    </source>
</evidence>
<evidence type="ECO:0000313" key="5">
    <source>
        <dbReference type="EMBL" id="EEF31973.1"/>
    </source>
</evidence>
<dbReference type="OrthoDB" id="2019747at2759"/>
<dbReference type="CDD" id="cd06899">
    <property type="entry name" value="lectin_legume_LecRK_Arcelin_ConA"/>
    <property type="match status" value="1"/>
</dbReference>
<dbReference type="EMBL" id="EQ974207">
    <property type="protein sequence ID" value="EEF31973.1"/>
    <property type="molecule type" value="Genomic_DNA"/>
</dbReference>
<keyword evidence="3" id="KW-1133">Transmembrane helix</keyword>
<dbReference type="STRING" id="3988.B9SWN4"/>
<feature type="domain" description="Legume lectin" evidence="4">
    <location>
        <begin position="45"/>
        <end position="253"/>
    </location>
</feature>
<evidence type="ECO:0000313" key="6">
    <source>
        <dbReference type="Proteomes" id="UP000008311"/>
    </source>
</evidence>
<dbReference type="InterPro" id="IPR013320">
    <property type="entry name" value="ConA-like_dom_sf"/>
</dbReference>
<comment type="similarity">
    <text evidence="1">Belongs to the leguminous lectin family.</text>
</comment>
<reference evidence="6" key="1">
    <citation type="journal article" date="2010" name="Nat. Biotechnol.">
        <title>Draft genome sequence of the oilseed species Ricinus communis.</title>
        <authorList>
            <person name="Chan A.P."/>
            <person name="Crabtree J."/>
            <person name="Zhao Q."/>
            <person name="Lorenzi H."/>
            <person name="Orvis J."/>
            <person name="Puiu D."/>
            <person name="Melake-Berhan A."/>
            <person name="Jones K.M."/>
            <person name="Redman J."/>
            <person name="Chen G."/>
            <person name="Cahoon E.B."/>
            <person name="Gedil M."/>
            <person name="Stanke M."/>
            <person name="Haas B.J."/>
            <person name="Wortman J.R."/>
            <person name="Fraser-Liggett C.M."/>
            <person name="Ravel J."/>
            <person name="Rabinowicz P.D."/>
        </authorList>
    </citation>
    <scope>NUCLEOTIDE SEQUENCE [LARGE SCALE GENOMIC DNA]</scope>
    <source>
        <strain evidence="6">cv. Hale</strain>
    </source>
</reference>
<name>B9SWN4_RICCO</name>
<keyword evidence="6" id="KW-1185">Reference proteome</keyword>
<feature type="transmembrane region" description="Helical" evidence="3">
    <location>
        <begin position="12"/>
        <end position="31"/>
    </location>
</feature>
<dbReference type="PANTHER" id="PTHR32401:SF15">
    <property type="entry name" value="L-TYPE LECTIN-DOMAIN CONTAINING RECEPTOR KINASE VIII.2-LIKE"/>
    <property type="match status" value="1"/>
</dbReference>
<dbReference type="GO" id="GO:0030246">
    <property type="term" value="F:carbohydrate binding"/>
    <property type="evidence" value="ECO:0007669"/>
    <property type="project" value="UniProtKB-KW"/>
</dbReference>
<proteinExistence type="inferred from homology"/>
<dbReference type="AlphaFoldDB" id="B9SWN4"/>
<dbReference type="SUPFAM" id="SSF49899">
    <property type="entry name" value="Concanavalin A-like lectins/glucanases"/>
    <property type="match status" value="1"/>
</dbReference>
<dbReference type="Proteomes" id="UP000008311">
    <property type="component" value="Unassembled WGS sequence"/>
</dbReference>